<reference evidence="2" key="1">
    <citation type="journal article" date="2019" name="Int. J. Syst. Evol. Microbiol.">
        <title>The Global Catalogue of Microorganisms (GCM) 10K type strain sequencing project: providing services to taxonomists for standard genome sequencing and annotation.</title>
        <authorList>
            <consortium name="The Broad Institute Genomics Platform"/>
            <consortium name="The Broad Institute Genome Sequencing Center for Infectious Disease"/>
            <person name="Wu L."/>
            <person name="Ma J."/>
        </authorList>
    </citation>
    <scope>NUCLEOTIDE SEQUENCE [LARGE SCALE GENOMIC DNA]</scope>
    <source>
        <strain evidence="2">CCM 7491</strain>
    </source>
</reference>
<accession>A0ABV7NLQ4</accession>
<evidence type="ECO:0000313" key="1">
    <source>
        <dbReference type="EMBL" id="MFC3443081.1"/>
    </source>
</evidence>
<dbReference type="Proteomes" id="UP001595681">
    <property type="component" value="Unassembled WGS sequence"/>
</dbReference>
<gene>
    <name evidence="1" type="ORF">ACFOKF_18075</name>
</gene>
<comment type="caution">
    <text evidence="1">The sequence shown here is derived from an EMBL/GenBank/DDBJ whole genome shotgun (WGS) entry which is preliminary data.</text>
</comment>
<evidence type="ECO:0000313" key="2">
    <source>
        <dbReference type="Proteomes" id="UP001595681"/>
    </source>
</evidence>
<dbReference type="InterPro" id="IPR027056">
    <property type="entry name" value="Gluconate_2DH_su3"/>
</dbReference>
<dbReference type="GO" id="GO:0016491">
    <property type="term" value="F:oxidoreductase activity"/>
    <property type="evidence" value="ECO:0007669"/>
    <property type="project" value="UniProtKB-KW"/>
</dbReference>
<keyword evidence="1" id="KW-0560">Oxidoreductase</keyword>
<sequence>MGQGADHRQPPPDAAWTPARADRRQILGGAVVAGLLAGVPLHAWNRVKAGEDGGADASEKLLLVRLSDLVIPATDTPGASAVGVPAFVELALRHGLEETAPEPSASLFAGQGRGGFAVLDAVRRDLDQRTSTLFLNLPPDRQHAELAAYDAEAFGGDRKDHPWKKLKGLILTGYYTSEVGASRELQYELVPGRWDPDLPLAPNNRSWSSDWTAVDFG</sequence>
<protein>
    <submittedName>
        <fullName evidence="1">Gluconate 2-dehydrogenase subunit 3 family protein</fullName>
        <ecNumber evidence="1">1.-.-.-</ecNumber>
    </submittedName>
</protein>
<name>A0ABV7NLQ4_9SPHN</name>
<keyword evidence="2" id="KW-1185">Reference proteome</keyword>
<dbReference type="EC" id="1.-.-.-" evidence="1"/>
<proteinExistence type="predicted"/>
<organism evidence="1 2">
    <name type="scientific">Sphingobium rhizovicinum</name>
    <dbReference type="NCBI Taxonomy" id="432308"/>
    <lineage>
        <taxon>Bacteria</taxon>
        <taxon>Pseudomonadati</taxon>
        <taxon>Pseudomonadota</taxon>
        <taxon>Alphaproteobacteria</taxon>
        <taxon>Sphingomonadales</taxon>
        <taxon>Sphingomonadaceae</taxon>
        <taxon>Sphingobium</taxon>
    </lineage>
</organism>
<dbReference type="RefSeq" id="WP_380797418.1">
    <property type="nucleotide sequence ID" value="NZ_JBHRVU010000004.1"/>
</dbReference>
<dbReference type="Pfam" id="PF13618">
    <property type="entry name" value="Gluconate_2-dh3"/>
    <property type="match status" value="1"/>
</dbReference>
<dbReference type="EMBL" id="JBHRVU010000004">
    <property type="protein sequence ID" value="MFC3443081.1"/>
    <property type="molecule type" value="Genomic_DNA"/>
</dbReference>